<protein>
    <submittedName>
        <fullName evidence="1">Uncharacterized protein</fullName>
    </submittedName>
</protein>
<reference evidence="1 2" key="1">
    <citation type="submission" date="2024-09" db="EMBL/GenBank/DDBJ databases">
        <title>Chromosome-scale assembly of Riccia sorocarpa.</title>
        <authorList>
            <person name="Paukszto L."/>
        </authorList>
    </citation>
    <scope>NUCLEOTIDE SEQUENCE [LARGE SCALE GENOMIC DNA]</scope>
    <source>
        <strain evidence="1">LP-2024</strain>
        <tissue evidence="1">Aerial parts of the thallus</tissue>
    </source>
</reference>
<dbReference type="AlphaFoldDB" id="A0ABD3HLQ2"/>
<evidence type="ECO:0000313" key="1">
    <source>
        <dbReference type="EMBL" id="KAL3691179.1"/>
    </source>
</evidence>
<evidence type="ECO:0000313" key="2">
    <source>
        <dbReference type="Proteomes" id="UP001633002"/>
    </source>
</evidence>
<gene>
    <name evidence="1" type="ORF">R1sor_004830</name>
</gene>
<comment type="caution">
    <text evidence="1">The sequence shown here is derived from an EMBL/GenBank/DDBJ whole genome shotgun (WGS) entry which is preliminary data.</text>
</comment>
<organism evidence="1 2">
    <name type="scientific">Riccia sorocarpa</name>
    <dbReference type="NCBI Taxonomy" id="122646"/>
    <lineage>
        <taxon>Eukaryota</taxon>
        <taxon>Viridiplantae</taxon>
        <taxon>Streptophyta</taxon>
        <taxon>Embryophyta</taxon>
        <taxon>Marchantiophyta</taxon>
        <taxon>Marchantiopsida</taxon>
        <taxon>Marchantiidae</taxon>
        <taxon>Marchantiales</taxon>
        <taxon>Ricciaceae</taxon>
        <taxon>Riccia</taxon>
    </lineage>
</organism>
<accession>A0ABD3HLQ2</accession>
<dbReference type="Proteomes" id="UP001633002">
    <property type="component" value="Unassembled WGS sequence"/>
</dbReference>
<sequence length="99" mass="10958">MKAVHVLTVSFEVGDHLQLGCPAQPLHGSHITQQLSLVVLNSRSLLILERSSGLLRHQRRFSLFSWELSAAAAYSLRDRGFIAAVACCSTLDVWSFFTS</sequence>
<dbReference type="EMBL" id="JBJQOH010000003">
    <property type="protein sequence ID" value="KAL3691179.1"/>
    <property type="molecule type" value="Genomic_DNA"/>
</dbReference>
<name>A0ABD3HLQ2_9MARC</name>
<proteinExistence type="predicted"/>
<keyword evidence="2" id="KW-1185">Reference proteome</keyword>